<gene>
    <name evidence="2" type="ORF">EVAR_8134_1</name>
</gene>
<keyword evidence="3" id="KW-1185">Reference proteome</keyword>
<sequence>MSPAGAGGGAGRGSRHVSPFSRPDIRPLVIVAASRIVFFFRGQVVACSTCAVPRELAHGAKRANYFNLQQHCYTALLINAGRRPRRTRRPRPRPRRAVVLADAKKKEIRSVYKIKE</sequence>
<feature type="region of interest" description="Disordered" evidence="1">
    <location>
        <begin position="1"/>
        <end position="21"/>
    </location>
</feature>
<organism evidence="2 3">
    <name type="scientific">Eumeta variegata</name>
    <name type="common">Bagworm moth</name>
    <name type="synonym">Eumeta japonica</name>
    <dbReference type="NCBI Taxonomy" id="151549"/>
    <lineage>
        <taxon>Eukaryota</taxon>
        <taxon>Metazoa</taxon>
        <taxon>Ecdysozoa</taxon>
        <taxon>Arthropoda</taxon>
        <taxon>Hexapoda</taxon>
        <taxon>Insecta</taxon>
        <taxon>Pterygota</taxon>
        <taxon>Neoptera</taxon>
        <taxon>Endopterygota</taxon>
        <taxon>Lepidoptera</taxon>
        <taxon>Glossata</taxon>
        <taxon>Ditrysia</taxon>
        <taxon>Tineoidea</taxon>
        <taxon>Psychidae</taxon>
        <taxon>Oiketicinae</taxon>
        <taxon>Eumeta</taxon>
    </lineage>
</organism>
<evidence type="ECO:0000313" key="2">
    <source>
        <dbReference type="EMBL" id="GBP17065.1"/>
    </source>
</evidence>
<evidence type="ECO:0000256" key="1">
    <source>
        <dbReference type="SAM" id="MobiDB-lite"/>
    </source>
</evidence>
<comment type="caution">
    <text evidence="2">The sequence shown here is derived from an EMBL/GenBank/DDBJ whole genome shotgun (WGS) entry which is preliminary data.</text>
</comment>
<feature type="compositionally biased region" description="Gly residues" evidence="1">
    <location>
        <begin position="1"/>
        <end position="12"/>
    </location>
</feature>
<dbReference type="AlphaFoldDB" id="A0A4C1TST5"/>
<dbReference type="Proteomes" id="UP000299102">
    <property type="component" value="Unassembled WGS sequence"/>
</dbReference>
<dbReference type="EMBL" id="BGZK01000084">
    <property type="protein sequence ID" value="GBP17065.1"/>
    <property type="molecule type" value="Genomic_DNA"/>
</dbReference>
<name>A0A4C1TST5_EUMVA</name>
<reference evidence="2 3" key="1">
    <citation type="journal article" date="2019" name="Commun. Biol.">
        <title>The bagworm genome reveals a unique fibroin gene that provides high tensile strength.</title>
        <authorList>
            <person name="Kono N."/>
            <person name="Nakamura H."/>
            <person name="Ohtoshi R."/>
            <person name="Tomita M."/>
            <person name="Numata K."/>
            <person name="Arakawa K."/>
        </authorList>
    </citation>
    <scope>NUCLEOTIDE SEQUENCE [LARGE SCALE GENOMIC DNA]</scope>
</reference>
<proteinExistence type="predicted"/>
<protein>
    <submittedName>
        <fullName evidence="2">Uncharacterized protein</fullName>
    </submittedName>
</protein>
<accession>A0A4C1TST5</accession>
<evidence type="ECO:0000313" key="3">
    <source>
        <dbReference type="Proteomes" id="UP000299102"/>
    </source>
</evidence>